<keyword evidence="8" id="KW-1185">Reference proteome</keyword>
<comment type="subcellular location">
    <subcellularLocation>
        <location evidence="1">Membrane</location>
        <topology evidence="1">Single-pass membrane protein</topology>
    </subcellularLocation>
</comment>
<gene>
    <name evidence="7" type="ORF">DFH08DRAFT_850422</name>
</gene>
<dbReference type="GO" id="GO:0016020">
    <property type="term" value="C:membrane"/>
    <property type="evidence" value="ECO:0007669"/>
    <property type="project" value="UniProtKB-SubCell"/>
</dbReference>
<reference evidence="7" key="1">
    <citation type="submission" date="2023-03" db="EMBL/GenBank/DDBJ databases">
        <title>Massive genome expansion in bonnet fungi (Mycena s.s.) driven by repeated elements and novel gene families across ecological guilds.</title>
        <authorList>
            <consortium name="Lawrence Berkeley National Laboratory"/>
            <person name="Harder C.B."/>
            <person name="Miyauchi S."/>
            <person name="Viragh M."/>
            <person name="Kuo A."/>
            <person name="Thoen E."/>
            <person name="Andreopoulos B."/>
            <person name="Lu D."/>
            <person name="Skrede I."/>
            <person name="Drula E."/>
            <person name="Henrissat B."/>
            <person name="Morin E."/>
            <person name="Kohler A."/>
            <person name="Barry K."/>
            <person name="LaButti K."/>
            <person name="Morin E."/>
            <person name="Salamov A."/>
            <person name="Lipzen A."/>
            <person name="Mereny Z."/>
            <person name="Hegedus B."/>
            <person name="Baldrian P."/>
            <person name="Stursova M."/>
            <person name="Weitz H."/>
            <person name="Taylor A."/>
            <person name="Grigoriev I.V."/>
            <person name="Nagy L.G."/>
            <person name="Martin F."/>
            <person name="Kauserud H."/>
        </authorList>
    </citation>
    <scope>NUCLEOTIDE SEQUENCE</scope>
    <source>
        <strain evidence="7">CBHHK002</strain>
    </source>
</reference>
<dbReference type="PANTHER" id="PTHR15549:SF30">
    <property type="entry name" value="MID2 DOMAIN-CONTAINING PROTEIN"/>
    <property type="match status" value="1"/>
</dbReference>
<comment type="caution">
    <text evidence="7">The sequence shown here is derived from an EMBL/GenBank/DDBJ whole genome shotgun (WGS) entry which is preliminary data.</text>
</comment>
<dbReference type="PANTHER" id="PTHR15549">
    <property type="entry name" value="PAIRED IMMUNOGLOBULIN-LIKE TYPE 2 RECEPTOR"/>
    <property type="match status" value="1"/>
</dbReference>
<keyword evidence="3 6" id="KW-1133">Transmembrane helix</keyword>
<feature type="transmembrane region" description="Helical" evidence="6">
    <location>
        <begin position="131"/>
        <end position="154"/>
    </location>
</feature>
<evidence type="ECO:0000256" key="4">
    <source>
        <dbReference type="ARBA" id="ARBA00023136"/>
    </source>
</evidence>
<evidence type="ECO:0000313" key="7">
    <source>
        <dbReference type="EMBL" id="KAJ7356880.1"/>
    </source>
</evidence>
<dbReference type="GO" id="GO:0071944">
    <property type="term" value="C:cell periphery"/>
    <property type="evidence" value="ECO:0007669"/>
    <property type="project" value="UniProtKB-ARBA"/>
</dbReference>
<evidence type="ECO:0000256" key="3">
    <source>
        <dbReference type="ARBA" id="ARBA00022989"/>
    </source>
</evidence>
<evidence type="ECO:0008006" key="9">
    <source>
        <dbReference type="Google" id="ProtNLM"/>
    </source>
</evidence>
<keyword evidence="2 6" id="KW-0812">Transmembrane</keyword>
<protein>
    <recommendedName>
        <fullName evidence="9">Transmembrane protein</fullName>
    </recommendedName>
</protein>
<dbReference type="AlphaFoldDB" id="A0AAD7EX42"/>
<keyword evidence="4 6" id="KW-0472">Membrane</keyword>
<feature type="region of interest" description="Disordered" evidence="5">
    <location>
        <begin position="59"/>
        <end position="97"/>
    </location>
</feature>
<proteinExistence type="predicted"/>
<organism evidence="7 8">
    <name type="scientific">Mycena albidolilacea</name>
    <dbReference type="NCBI Taxonomy" id="1033008"/>
    <lineage>
        <taxon>Eukaryota</taxon>
        <taxon>Fungi</taxon>
        <taxon>Dikarya</taxon>
        <taxon>Basidiomycota</taxon>
        <taxon>Agaricomycotina</taxon>
        <taxon>Agaricomycetes</taxon>
        <taxon>Agaricomycetidae</taxon>
        <taxon>Agaricales</taxon>
        <taxon>Marasmiineae</taxon>
        <taxon>Mycenaceae</taxon>
        <taxon>Mycena</taxon>
    </lineage>
</organism>
<dbReference type="EMBL" id="JARIHO010000008">
    <property type="protein sequence ID" value="KAJ7356880.1"/>
    <property type="molecule type" value="Genomic_DNA"/>
</dbReference>
<dbReference type="Proteomes" id="UP001218218">
    <property type="component" value="Unassembled WGS sequence"/>
</dbReference>
<sequence>MHIHYRRQLGNLSNIFGTAAATTTTPAGPATTAILSDPLGGLSSVIASIIATTSPTTSSVAVDASTTPATTPDTTSATPTTIPTTTSTTPTSTLPPTTVEVDVTSTMKASQASASVSPSASATDTPTSHSAVAAAVIGSLVGAFALILLVAFFLRRWNRSRSRVRPRESINFDPNLFRRSAAALKDDESARFTEQKGYLESAAGGAATRAFTPEPRAFSPEYPFQEAQPMYAHGAYSQQQIYSPQPYPTATQQVASEYRGEPLPNDVAEQLHNMPNPHPVTHPGDEDAYGGI</sequence>
<dbReference type="InterPro" id="IPR051694">
    <property type="entry name" value="Immunoregulatory_rcpt-like"/>
</dbReference>
<name>A0AAD7EX42_9AGAR</name>
<evidence type="ECO:0000256" key="2">
    <source>
        <dbReference type="ARBA" id="ARBA00022692"/>
    </source>
</evidence>
<evidence type="ECO:0000256" key="5">
    <source>
        <dbReference type="SAM" id="MobiDB-lite"/>
    </source>
</evidence>
<evidence type="ECO:0000256" key="1">
    <source>
        <dbReference type="ARBA" id="ARBA00004167"/>
    </source>
</evidence>
<evidence type="ECO:0000256" key="6">
    <source>
        <dbReference type="SAM" id="Phobius"/>
    </source>
</evidence>
<accession>A0AAD7EX42</accession>
<evidence type="ECO:0000313" key="8">
    <source>
        <dbReference type="Proteomes" id="UP001218218"/>
    </source>
</evidence>